<sequence length="642" mass="73776">MQIQLKLNEDFERFLDELRIKYGSDFEKLNGLHPSQQDSTEFLAVFTKNDTLADATIDPNANANHKDIRSFMTEKGKSQDKLFGLNKIFIEIKKKWGLRTAKQWLEAEFSKAFYLNDAASASYMPYCWANDLTRLAKEGLFFLNNYNHQGPKHLTTFLDDVIEFVSFLSNRQSGAVGLPNIIIWSYYFWKKDCETGYYIKNHAYYLKQCFQKLIYRLNQPFLRLDQAAFTNVSIFDRPYLEALFGGVEFPDGSFVIDQIEDIIECQKVFMEVVSDIRTEQMFTFPVLTFSLLVNKDKQFVDEEFARWASDHNMKWSDSNFFISDNVGVLSNCCRLLSDTSKLSGFVNSIGGTALSIGSCRVSTINLARIAYESKLNKKKYLSILADRVTLDCKALYSMRHILKRNIEKGLLPNYQEGAVELEKQYCTIGILGLYEVMDMFGLINTDPFGNKSYSDAAVEFAKDIFRVINDIKDNFTKEFTFNVESIPAENCAGVLATANNLLYEDDRYYILSNQWIPLREKCTIEEKCRLSSILDPLCSGGAIAHINIEGRFPTKEAAWKMLKYVAEHGVIYSAFNTKINVCKHHHGFVGTSTCPKCGEPVADQLSRVVGFYTPVSSYQKIRKREFDERKWYNVVNTDEVMK</sequence>
<dbReference type="InterPro" id="IPR012833">
    <property type="entry name" value="NrdD"/>
</dbReference>
<dbReference type="GO" id="GO:0004748">
    <property type="term" value="F:ribonucleoside-diphosphate reductase activity, thioredoxin disulfide as acceptor"/>
    <property type="evidence" value="ECO:0007669"/>
    <property type="project" value="TreeGrafter"/>
</dbReference>
<dbReference type="GO" id="GO:0009265">
    <property type="term" value="P:2'-deoxyribonucleotide biosynthetic process"/>
    <property type="evidence" value="ECO:0007669"/>
    <property type="project" value="TreeGrafter"/>
</dbReference>
<accession>A0A8S5M753</accession>
<reference evidence="1" key="1">
    <citation type="journal article" date="2021" name="Proc. Natl. Acad. Sci. U.S.A.">
        <title>A Catalog of Tens of Thousands of Viruses from Human Metagenomes Reveals Hidden Associations with Chronic Diseases.</title>
        <authorList>
            <person name="Tisza M.J."/>
            <person name="Buck C.B."/>
        </authorList>
    </citation>
    <scope>NUCLEOTIDE SEQUENCE</scope>
    <source>
        <strain evidence="1">Ctrgt10</strain>
    </source>
</reference>
<name>A0A8S5M753_9CAUD</name>
<dbReference type="NCBIfam" id="NF006127">
    <property type="entry name" value="PRK08271.1"/>
    <property type="match status" value="1"/>
</dbReference>
<dbReference type="SUPFAM" id="SSF51998">
    <property type="entry name" value="PFL-like glycyl radical enzymes"/>
    <property type="match status" value="1"/>
</dbReference>
<dbReference type="PANTHER" id="PTHR21075:SF0">
    <property type="entry name" value="ANAEROBIC RIBONUCLEOSIDE-TRIPHOSPHATE REDUCTASE"/>
    <property type="match status" value="1"/>
</dbReference>
<evidence type="ECO:0000313" key="1">
    <source>
        <dbReference type="EMBL" id="DAD78054.1"/>
    </source>
</evidence>
<organism evidence="1">
    <name type="scientific">Siphoviridae sp. ctrgt10</name>
    <dbReference type="NCBI Taxonomy" id="2826479"/>
    <lineage>
        <taxon>Viruses</taxon>
        <taxon>Duplodnaviria</taxon>
        <taxon>Heunggongvirae</taxon>
        <taxon>Uroviricota</taxon>
        <taxon>Caudoviricetes</taxon>
    </lineage>
</organism>
<dbReference type="Pfam" id="PF13597">
    <property type="entry name" value="NRDD"/>
    <property type="match status" value="1"/>
</dbReference>
<dbReference type="GO" id="GO:0006260">
    <property type="term" value="P:DNA replication"/>
    <property type="evidence" value="ECO:0007669"/>
    <property type="project" value="InterPro"/>
</dbReference>
<proteinExistence type="predicted"/>
<dbReference type="Gene3D" id="3.20.70.20">
    <property type="match status" value="1"/>
</dbReference>
<dbReference type="GO" id="GO:0008998">
    <property type="term" value="F:ribonucleoside-triphosphate reductase (thioredoxin) activity"/>
    <property type="evidence" value="ECO:0007669"/>
    <property type="project" value="InterPro"/>
</dbReference>
<dbReference type="EMBL" id="BK014839">
    <property type="protein sequence ID" value="DAD78054.1"/>
    <property type="molecule type" value="Genomic_DNA"/>
</dbReference>
<dbReference type="PANTHER" id="PTHR21075">
    <property type="entry name" value="ANAEROBIC RIBONUCLEOSIDE-TRIPHOSPHATE REDUCTASE"/>
    <property type="match status" value="1"/>
</dbReference>
<protein>
    <submittedName>
        <fullName evidence="1">Anaerobic ribonucleoside triphosphate reductase</fullName>
    </submittedName>
</protein>